<name>A0A5S4F065_9ACTN</name>
<sequence length="73" mass="8253">PAPCGPRPPRLPADFHPHDQHRPGPHERATSAWPWTCPWRVRNIENTRAKLKRLVSLGIIAESEPGLFAQPHP</sequence>
<evidence type="ECO:0000313" key="3">
    <source>
        <dbReference type="Proteomes" id="UP000309128"/>
    </source>
</evidence>
<protein>
    <submittedName>
        <fullName evidence="2">Uncharacterized protein</fullName>
    </submittedName>
</protein>
<feature type="non-terminal residue" evidence="2">
    <location>
        <position position="1"/>
    </location>
</feature>
<organism evidence="2 3">
    <name type="scientific">Nonomuraea turkmeniaca</name>
    <dbReference type="NCBI Taxonomy" id="103838"/>
    <lineage>
        <taxon>Bacteria</taxon>
        <taxon>Bacillati</taxon>
        <taxon>Actinomycetota</taxon>
        <taxon>Actinomycetes</taxon>
        <taxon>Streptosporangiales</taxon>
        <taxon>Streptosporangiaceae</taxon>
        <taxon>Nonomuraea</taxon>
    </lineage>
</organism>
<reference evidence="2 3" key="1">
    <citation type="submission" date="2019-05" db="EMBL/GenBank/DDBJ databases">
        <title>Draft genome sequence of Nonomuraea turkmeniaca DSM 43926.</title>
        <authorList>
            <person name="Saricaoglu S."/>
            <person name="Isik K."/>
        </authorList>
    </citation>
    <scope>NUCLEOTIDE SEQUENCE [LARGE SCALE GENOMIC DNA]</scope>
    <source>
        <strain evidence="2 3">DSM 43926</strain>
    </source>
</reference>
<evidence type="ECO:0000256" key="1">
    <source>
        <dbReference type="SAM" id="MobiDB-lite"/>
    </source>
</evidence>
<gene>
    <name evidence="2" type="ORF">ETD86_44470</name>
</gene>
<keyword evidence="3" id="KW-1185">Reference proteome</keyword>
<comment type="caution">
    <text evidence="2">The sequence shown here is derived from an EMBL/GenBank/DDBJ whole genome shotgun (WGS) entry which is preliminary data.</text>
</comment>
<dbReference type="EMBL" id="VCKY01000245">
    <property type="protein sequence ID" value="TMR09210.1"/>
    <property type="molecule type" value="Genomic_DNA"/>
</dbReference>
<dbReference type="AlphaFoldDB" id="A0A5S4F065"/>
<feature type="region of interest" description="Disordered" evidence="1">
    <location>
        <begin position="1"/>
        <end position="30"/>
    </location>
</feature>
<accession>A0A5S4F065</accession>
<feature type="compositionally biased region" description="Pro residues" evidence="1">
    <location>
        <begin position="1"/>
        <end position="11"/>
    </location>
</feature>
<dbReference type="Proteomes" id="UP000309128">
    <property type="component" value="Unassembled WGS sequence"/>
</dbReference>
<proteinExistence type="predicted"/>
<feature type="compositionally biased region" description="Basic and acidic residues" evidence="1">
    <location>
        <begin position="13"/>
        <end position="29"/>
    </location>
</feature>
<evidence type="ECO:0000313" key="2">
    <source>
        <dbReference type="EMBL" id="TMR09210.1"/>
    </source>
</evidence>